<dbReference type="PANTHER" id="PTHR44942:SF4">
    <property type="entry name" value="METHYLTRANSFERASE TYPE 11 DOMAIN-CONTAINING PROTEIN"/>
    <property type="match status" value="1"/>
</dbReference>
<evidence type="ECO:0000259" key="5">
    <source>
        <dbReference type="SMART" id="SM00650"/>
    </source>
</evidence>
<dbReference type="Gene3D" id="3.40.50.150">
    <property type="entry name" value="Vaccinia Virus protein VP39"/>
    <property type="match status" value="1"/>
</dbReference>
<comment type="similarity">
    <text evidence="1">Belongs to the methyltransferase superfamily.</text>
</comment>
<evidence type="ECO:0000313" key="6">
    <source>
        <dbReference type="EMBL" id="SHH68445.1"/>
    </source>
</evidence>
<dbReference type="SMART" id="SM00650">
    <property type="entry name" value="rADc"/>
    <property type="match status" value="1"/>
</dbReference>
<name>A0A1M5UZK9_9CLOT</name>
<organism evidence="6 7">
    <name type="scientific">Clostridium collagenovorans DSM 3089</name>
    <dbReference type="NCBI Taxonomy" id="1121306"/>
    <lineage>
        <taxon>Bacteria</taxon>
        <taxon>Bacillati</taxon>
        <taxon>Bacillota</taxon>
        <taxon>Clostridia</taxon>
        <taxon>Eubacteriales</taxon>
        <taxon>Clostridiaceae</taxon>
        <taxon>Clostridium</taxon>
    </lineage>
</organism>
<evidence type="ECO:0000313" key="7">
    <source>
        <dbReference type="Proteomes" id="UP000184526"/>
    </source>
</evidence>
<gene>
    <name evidence="6" type="ORF">SAMN02745196_01019</name>
</gene>
<dbReference type="GO" id="GO:0000179">
    <property type="term" value="F:rRNA (adenine-N6,N6-)-dimethyltransferase activity"/>
    <property type="evidence" value="ECO:0007669"/>
    <property type="project" value="InterPro"/>
</dbReference>
<dbReference type="OrthoDB" id="9797252at2"/>
<dbReference type="Proteomes" id="UP000184526">
    <property type="component" value="Unassembled WGS sequence"/>
</dbReference>
<keyword evidence="3 6" id="KW-0808">Transferase</keyword>
<dbReference type="InterPro" id="IPR051052">
    <property type="entry name" value="Diverse_substrate_MTase"/>
</dbReference>
<keyword evidence="2 6" id="KW-0489">Methyltransferase</keyword>
<dbReference type="AlphaFoldDB" id="A0A1M5UZK9"/>
<protein>
    <submittedName>
        <fullName evidence="6">Methyltransferase domain-containing protein</fullName>
    </submittedName>
</protein>
<dbReference type="Pfam" id="PF08241">
    <property type="entry name" value="Methyltransf_11"/>
    <property type="match status" value="1"/>
</dbReference>
<dbReference type="CDD" id="cd02440">
    <property type="entry name" value="AdoMet_MTases"/>
    <property type="match status" value="1"/>
</dbReference>
<feature type="domain" description="Ribosomal RNA adenine methylase transferase N-terminal" evidence="5">
    <location>
        <begin position="25"/>
        <end position="146"/>
    </location>
</feature>
<keyword evidence="7" id="KW-1185">Reference proteome</keyword>
<dbReference type="EMBL" id="FQXP01000004">
    <property type="protein sequence ID" value="SHH68445.1"/>
    <property type="molecule type" value="Genomic_DNA"/>
</dbReference>
<proteinExistence type="inferred from homology"/>
<reference evidence="6 7" key="1">
    <citation type="submission" date="2016-11" db="EMBL/GenBank/DDBJ databases">
        <authorList>
            <person name="Jaros S."/>
            <person name="Januszkiewicz K."/>
            <person name="Wedrychowicz H."/>
        </authorList>
    </citation>
    <scope>NUCLEOTIDE SEQUENCE [LARGE SCALE GENOMIC DNA]</scope>
    <source>
        <strain evidence="6 7">DSM 3089</strain>
    </source>
</reference>
<dbReference type="RefSeq" id="WP_072830746.1">
    <property type="nucleotide sequence ID" value="NZ_FQXP01000004.1"/>
</dbReference>
<accession>A0A1M5UZK9</accession>
<dbReference type="InterPro" id="IPR020598">
    <property type="entry name" value="rRNA_Ade_methylase_Trfase_N"/>
</dbReference>
<sequence length="255" mass="29656">MDLRLKFNEDVYNYDKARPTYCKELLSDIISYSKLDSKCKALEIGIGTGKATLPILKSGCDVTAIELGDKLANYVKDKFHDYDNFEVINDDFMEYSIEEESYDLIYSATAFHWLPLNEALVKVKNTLKNNGSIALFWNHPFPNRKEDESNMASKSVYDKYFKPKKPINEFSEEDCKGLVEKLEILGFKDIKSKLYYNTRTLTTDEYIKLLNTYSDHRALLLEIKLNFEKDMRKAIDDVGGKINIYDTMDLYLARK</sequence>
<dbReference type="SUPFAM" id="SSF53335">
    <property type="entry name" value="S-adenosyl-L-methionine-dependent methyltransferases"/>
    <property type="match status" value="1"/>
</dbReference>
<evidence type="ECO:0000256" key="2">
    <source>
        <dbReference type="ARBA" id="ARBA00022603"/>
    </source>
</evidence>
<evidence type="ECO:0000256" key="3">
    <source>
        <dbReference type="ARBA" id="ARBA00022679"/>
    </source>
</evidence>
<dbReference type="InterPro" id="IPR013216">
    <property type="entry name" value="Methyltransf_11"/>
</dbReference>
<evidence type="ECO:0000256" key="1">
    <source>
        <dbReference type="ARBA" id="ARBA00008361"/>
    </source>
</evidence>
<evidence type="ECO:0000256" key="4">
    <source>
        <dbReference type="ARBA" id="ARBA00022691"/>
    </source>
</evidence>
<keyword evidence="4" id="KW-0949">S-adenosyl-L-methionine</keyword>
<dbReference type="InterPro" id="IPR029063">
    <property type="entry name" value="SAM-dependent_MTases_sf"/>
</dbReference>
<dbReference type="PANTHER" id="PTHR44942">
    <property type="entry name" value="METHYLTRANSF_11 DOMAIN-CONTAINING PROTEIN"/>
    <property type="match status" value="1"/>
</dbReference>
<dbReference type="STRING" id="1121306.SAMN02745196_01019"/>